<gene>
    <name evidence="4" type="primary">USP20</name>
    <name evidence="4" type="ORF">BGZ65_012890</name>
</gene>
<dbReference type="InterPro" id="IPR028889">
    <property type="entry name" value="USP"/>
</dbReference>
<reference evidence="4" key="1">
    <citation type="journal article" date="2020" name="Fungal Divers.">
        <title>Resolving the Mortierellaceae phylogeny through synthesis of multi-gene phylogenetics and phylogenomics.</title>
        <authorList>
            <person name="Vandepol N."/>
            <person name="Liber J."/>
            <person name="Desiro A."/>
            <person name="Na H."/>
            <person name="Kennedy M."/>
            <person name="Barry K."/>
            <person name="Grigoriev I.V."/>
            <person name="Miller A.N."/>
            <person name="O'Donnell K."/>
            <person name="Stajich J.E."/>
            <person name="Bonito G."/>
        </authorList>
    </citation>
    <scope>NUCLEOTIDE SEQUENCE</scope>
    <source>
        <strain evidence="4">MES-2147</strain>
    </source>
</reference>
<proteinExistence type="predicted"/>
<dbReference type="PROSITE" id="PS51283">
    <property type="entry name" value="DUSP"/>
    <property type="match status" value="2"/>
</dbReference>
<feature type="compositionally biased region" description="Low complexity" evidence="1">
    <location>
        <begin position="655"/>
        <end position="684"/>
    </location>
</feature>
<feature type="compositionally biased region" description="Basic residues" evidence="1">
    <location>
        <begin position="685"/>
        <end position="694"/>
    </location>
</feature>
<feature type="region of interest" description="Disordered" evidence="1">
    <location>
        <begin position="590"/>
        <end position="614"/>
    </location>
</feature>
<dbReference type="PROSITE" id="PS00973">
    <property type="entry name" value="USP_2"/>
    <property type="match status" value="1"/>
</dbReference>
<dbReference type="PANTHER" id="PTHR21646:SF86">
    <property type="entry name" value="UBIQUITIN CARBOXYL-TERMINAL HYDROLASE"/>
    <property type="match status" value="1"/>
</dbReference>
<feature type="domain" description="DUSP" evidence="3">
    <location>
        <begin position="548"/>
        <end position="643"/>
    </location>
</feature>
<dbReference type="CDD" id="cd02674">
    <property type="entry name" value="Peptidase_C19R"/>
    <property type="match status" value="1"/>
</dbReference>
<evidence type="ECO:0000259" key="3">
    <source>
        <dbReference type="PROSITE" id="PS51283"/>
    </source>
</evidence>
<dbReference type="InterPro" id="IPR035927">
    <property type="entry name" value="DUSP-like_sf"/>
</dbReference>
<sequence>MNAALQALSHTPGLINYFQTCGVFVPEGRGIEYARQKNLVLANSFLCFILSMWNGKSVIHSPGYLVSDVKKCNEAFQGTSQQDSQEFLRCIMDKLHEELTYPRRALDPATISDTPEFNEKSVSSPRRSNMTVQPPQTNSNGTSKESSKSGQTKKGITATSISSLSYPSSRSSTSSRSVRSSENSSMSENVEITPARATAPSIISDLFEGTLESRVRCLICRKQYIKEDKFFDLSIPVDKKTKIIDDTDDKGTGKDKDGGLMGSIFETIGGWFNVGNRNIKLQDCLAAFCATEELTGEDRYRCTQCDALNDCRKTFRITQLPETLCIHLKRFRYDTYSSKINTYVQFPLEDLDMTPFFKSTDPNELKNVKYDLYAMVRHRGVAGGGHYIGYAKHSGDGLWYEFDDTYVTRKSPADIAKLEAYILFYRKKTPHREEERARIAKFITKPNMEIFDKGLMVYISRLWFCRFNFLSNPGPISNRDFLCPHDKINVVTTRNVMEMVMPIPEAAWKALVNMYGTDGSPVVTISHLESKDKMACDICHYEEIVLEERRAREDEDVSRLDSSMVDEGQFWYLIGADWLKEWHAFKGGDRPPGPIRNSQFLKDNGQPRAGMKRGMDYRGINQNVWRYLYSIYGGGPEFVRASLDLYAPDPKTLMANSPSRSSTSSARNSLQSHQPHLYHLPPQHQQHHQHHHQHQQQQQQYQNGHPKKYGNKHGPSAVNPPTKMGLT</sequence>
<comment type="caution">
    <text evidence="4">The sequence shown here is derived from an EMBL/GenBank/DDBJ whole genome shotgun (WGS) entry which is preliminary data.</text>
</comment>
<dbReference type="InterPro" id="IPR018200">
    <property type="entry name" value="USP_CS"/>
</dbReference>
<feature type="domain" description="USP" evidence="2">
    <location>
        <begin position="1"/>
        <end position="428"/>
    </location>
</feature>
<dbReference type="Pfam" id="PF06337">
    <property type="entry name" value="DUSP"/>
    <property type="match status" value="1"/>
</dbReference>
<dbReference type="AlphaFoldDB" id="A0A9P6MJI0"/>
<feature type="region of interest" description="Disordered" evidence="1">
    <location>
        <begin position="654"/>
        <end position="727"/>
    </location>
</feature>
<dbReference type="EMBL" id="JAAAHW010000244">
    <property type="protein sequence ID" value="KAG0004693.1"/>
    <property type="molecule type" value="Genomic_DNA"/>
</dbReference>
<evidence type="ECO:0000259" key="2">
    <source>
        <dbReference type="PROSITE" id="PS50235"/>
    </source>
</evidence>
<dbReference type="Pfam" id="PF00443">
    <property type="entry name" value="UCH"/>
    <property type="match status" value="1"/>
</dbReference>
<dbReference type="InterPro" id="IPR038765">
    <property type="entry name" value="Papain-like_cys_pep_sf"/>
</dbReference>
<dbReference type="Gene3D" id="3.90.70.10">
    <property type="entry name" value="Cysteine proteinases"/>
    <property type="match status" value="1"/>
</dbReference>
<dbReference type="SMART" id="SM00695">
    <property type="entry name" value="DUSP"/>
    <property type="match status" value="2"/>
</dbReference>
<evidence type="ECO:0000256" key="1">
    <source>
        <dbReference type="SAM" id="MobiDB-lite"/>
    </source>
</evidence>
<dbReference type="SUPFAM" id="SSF54001">
    <property type="entry name" value="Cysteine proteinases"/>
    <property type="match status" value="1"/>
</dbReference>
<dbReference type="OrthoDB" id="289038at2759"/>
<evidence type="ECO:0000313" key="4">
    <source>
        <dbReference type="EMBL" id="KAG0004693.1"/>
    </source>
</evidence>
<protein>
    <submittedName>
        <fullName evidence="4">Ubiquitin carboxyl-terminal hydrolase 20</fullName>
    </submittedName>
</protein>
<dbReference type="GO" id="GO:0016579">
    <property type="term" value="P:protein deubiquitination"/>
    <property type="evidence" value="ECO:0007669"/>
    <property type="project" value="InterPro"/>
</dbReference>
<dbReference type="PROSITE" id="PS50235">
    <property type="entry name" value="USP_3"/>
    <property type="match status" value="1"/>
</dbReference>
<dbReference type="Gene3D" id="3.30.2230.10">
    <property type="entry name" value="DUSP-like"/>
    <property type="match status" value="2"/>
</dbReference>
<feature type="domain" description="DUSP" evidence="3">
    <location>
        <begin position="430"/>
        <end position="528"/>
    </location>
</feature>
<dbReference type="PANTHER" id="PTHR21646">
    <property type="entry name" value="UBIQUITIN CARBOXYL-TERMINAL HYDROLASE"/>
    <property type="match status" value="1"/>
</dbReference>
<name>A0A9P6MJI0_9FUNG</name>
<feature type="region of interest" description="Disordered" evidence="1">
    <location>
        <begin position="106"/>
        <end position="192"/>
    </location>
</feature>
<organism evidence="4 5">
    <name type="scientific">Modicella reniformis</name>
    <dbReference type="NCBI Taxonomy" id="1440133"/>
    <lineage>
        <taxon>Eukaryota</taxon>
        <taxon>Fungi</taxon>
        <taxon>Fungi incertae sedis</taxon>
        <taxon>Mucoromycota</taxon>
        <taxon>Mortierellomycotina</taxon>
        <taxon>Mortierellomycetes</taxon>
        <taxon>Mortierellales</taxon>
        <taxon>Mortierellaceae</taxon>
        <taxon>Modicella</taxon>
    </lineage>
</organism>
<dbReference type="InterPro" id="IPR050185">
    <property type="entry name" value="Ub_carboxyl-term_hydrolase"/>
</dbReference>
<feature type="compositionally biased region" description="Polar residues" evidence="1">
    <location>
        <begin position="111"/>
        <end position="159"/>
    </location>
</feature>
<evidence type="ECO:0000313" key="5">
    <source>
        <dbReference type="Proteomes" id="UP000749646"/>
    </source>
</evidence>
<dbReference type="InterPro" id="IPR006615">
    <property type="entry name" value="Pept_C19_DUSP"/>
</dbReference>
<accession>A0A9P6MJI0</accession>
<feature type="compositionally biased region" description="Low complexity" evidence="1">
    <location>
        <begin position="160"/>
        <end position="187"/>
    </location>
</feature>
<dbReference type="GO" id="GO:0004843">
    <property type="term" value="F:cysteine-type deubiquitinase activity"/>
    <property type="evidence" value="ECO:0007669"/>
    <property type="project" value="InterPro"/>
</dbReference>
<dbReference type="InterPro" id="IPR001394">
    <property type="entry name" value="Peptidase_C19_UCH"/>
</dbReference>
<keyword evidence="4" id="KW-0378">Hydrolase</keyword>
<dbReference type="Proteomes" id="UP000749646">
    <property type="component" value="Unassembled WGS sequence"/>
</dbReference>
<keyword evidence="5" id="KW-1185">Reference proteome</keyword>
<dbReference type="SUPFAM" id="SSF143791">
    <property type="entry name" value="DUSP-like"/>
    <property type="match status" value="2"/>
</dbReference>